<dbReference type="PROSITE" id="PS51880">
    <property type="entry name" value="TGS"/>
    <property type="match status" value="1"/>
</dbReference>
<dbReference type="InterPro" id="IPR033728">
    <property type="entry name" value="ThrRS_core"/>
</dbReference>
<dbReference type="GeneTree" id="ENSGT00940000154969"/>
<comment type="function">
    <text evidence="12">Catalyzes the attachment of threonine to tRNA(Thr) in a two-step reaction: threonine is first activated by ATP to form Thr-AMP and then transferred to the acceptor end of tRNA(Thr). Also edits incorrectly charged tRNA(Thr) via its editing domain, at the post-transfer stage.</text>
</comment>
<dbReference type="Pfam" id="PF02824">
    <property type="entry name" value="TGS"/>
    <property type="match status" value="1"/>
</dbReference>
<feature type="domain" description="TGS" evidence="15">
    <location>
        <begin position="64"/>
        <end position="128"/>
    </location>
</feature>
<reference evidence="17" key="3">
    <citation type="journal article" date="2014" name="Nature">
        <title>Elephant shark genome provides unique insights into gnathostome evolution.</title>
        <authorList>
            <consortium name="International Elephant Shark Genome Sequencing Consortium"/>
            <person name="Venkatesh B."/>
            <person name="Lee A.P."/>
            <person name="Ravi V."/>
            <person name="Maurya A.K."/>
            <person name="Lian M.M."/>
            <person name="Swann J.B."/>
            <person name="Ohta Y."/>
            <person name="Flajnik M.F."/>
            <person name="Sutoh Y."/>
            <person name="Kasahara M."/>
            <person name="Hoon S."/>
            <person name="Gangu V."/>
            <person name="Roy S.W."/>
            <person name="Irimia M."/>
            <person name="Korzh V."/>
            <person name="Kondrychyn I."/>
            <person name="Lim Z.W."/>
            <person name="Tay B.H."/>
            <person name="Tohari S."/>
            <person name="Kong K.W."/>
            <person name="Ho S."/>
            <person name="Lorente-Galdos B."/>
            <person name="Quilez J."/>
            <person name="Marques-Bonet T."/>
            <person name="Raney B.J."/>
            <person name="Ingham P.W."/>
            <person name="Tay A."/>
            <person name="Hillier L.W."/>
            <person name="Minx P."/>
            <person name="Boehm T."/>
            <person name="Wilson R.K."/>
            <person name="Brenner S."/>
            <person name="Warren W.C."/>
        </authorList>
    </citation>
    <scope>NUCLEOTIDE SEQUENCE [LARGE SCALE GENOMIC DNA]</scope>
</reference>
<proteinExistence type="inferred from homology"/>
<dbReference type="FunFam" id="3.10.20.30:FF:000006">
    <property type="entry name" value="Threonine--tRNA ligase, cytoplasmic"/>
    <property type="match status" value="1"/>
</dbReference>
<evidence type="ECO:0000256" key="13">
    <source>
        <dbReference type="SAM" id="MobiDB-lite"/>
    </source>
</evidence>
<dbReference type="InterPro" id="IPR036621">
    <property type="entry name" value="Anticodon-bd_dom_sf"/>
</dbReference>
<keyword evidence="5" id="KW-0436">Ligase</keyword>
<evidence type="ECO:0000256" key="1">
    <source>
        <dbReference type="ARBA" id="ARBA00004496"/>
    </source>
</evidence>
<dbReference type="InterPro" id="IPR012675">
    <property type="entry name" value="Beta-grasp_dom_sf"/>
</dbReference>
<accession>A0A4W3KAB5</accession>
<dbReference type="Gene3D" id="3.30.980.10">
    <property type="entry name" value="Threonyl-trna Synthetase, Chain A, domain 2"/>
    <property type="match status" value="1"/>
</dbReference>
<reference evidence="17" key="1">
    <citation type="journal article" date="2006" name="Science">
        <title>Ancient noncoding elements conserved in the human genome.</title>
        <authorList>
            <person name="Venkatesh B."/>
            <person name="Kirkness E.F."/>
            <person name="Loh Y.H."/>
            <person name="Halpern A.L."/>
            <person name="Lee A.P."/>
            <person name="Johnson J."/>
            <person name="Dandona N."/>
            <person name="Viswanathan L.D."/>
            <person name="Tay A."/>
            <person name="Venter J.C."/>
            <person name="Strausberg R.L."/>
            <person name="Brenner S."/>
        </authorList>
    </citation>
    <scope>NUCLEOTIDE SEQUENCE [LARGE SCALE GENOMIC DNA]</scope>
</reference>
<comment type="subcellular location">
    <subcellularLocation>
        <location evidence="1">Cytoplasm</location>
    </subcellularLocation>
</comment>
<evidence type="ECO:0000256" key="9">
    <source>
        <dbReference type="ARBA" id="ARBA00023146"/>
    </source>
</evidence>
<dbReference type="GO" id="GO:0006435">
    <property type="term" value="P:threonyl-tRNA aminoacylation"/>
    <property type="evidence" value="ECO:0007669"/>
    <property type="project" value="InterPro"/>
</dbReference>
<dbReference type="Gene3D" id="3.30.930.10">
    <property type="entry name" value="Bira Bifunctional Protein, Domain 2"/>
    <property type="match status" value="1"/>
</dbReference>
<keyword evidence="7" id="KW-0067">ATP-binding</keyword>
<evidence type="ECO:0000259" key="14">
    <source>
        <dbReference type="PROSITE" id="PS50862"/>
    </source>
</evidence>
<keyword evidence="4" id="KW-0963">Cytoplasm</keyword>
<dbReference type="InterPro" id="IPR002314">
    <property type="entry name" value="aa-tRNA-synt_IIb"/>
</dbReference>
<dbReference type="InterPro" id="IPR047246">
    <property type="entry name" value="ThrRS_anticodon"/>
</dbReference>
<evidence type="ECO:0000313" key="17">
    <source>
        <dbReference type="Proteomes" id="UP000314986"/>
    </source>
</evidence>
<name>A0A4W3KAB5_CALMI</name>
<dbReference type="InterPro" id="IPR012947">
    <property type="entry name" value="tRNA_SAD"/>
</dbReference>
<dbReference type="InterPro" id="IPR018163">
    <property type="entry name" value="Thr/Ala-tRNA-synth_IIc_edit"/>
</dbReference>
<dbReference type="EC" id="6.1.1.3" evidence="3"/>
<feature type="region of interest" description="Disordered" evidence="13">
    <location>
        <begin position="1"/>
        <end position="34"/>
    </location>
</feature>
<dbReference type="SMART" id="SM00863">
    <property type="entry name" value="tRNA_SAD"/>
    <property type="match status" value="1"/>
</dbReference>
<dbReference type="PRINTS" id="PR01047">
    <property type="entry name" value="TRNASYNTHTHR"/>
</dbReference>
<evidence type="ECO:0000256" key="5">
    <source>
        <dbReference type="ARBA" id="ARBA00022598"/>
    </source>
</evidence>
<dbReference type="Gene3D" id="3.40.50.800">
    <property type="entry name" value="Anticodon-binding domain"/>
    <property type="match status" value="1"/>
</dbReference>
<feature type="compositionally biased region" description="Basic and acidic residues" evidence="13">
    <location>
        <begin position="21"/>
        <end position="32"/>
    </location>
</feature>
<sequence>METESKAIPAKRKDGGKKKSNKDDGDAKKSELDPWPDYINKRLELYNKLKAENDTILAERAAKDSKPITVTLPDGKQVEGESWKSTPYQIACGISQGLADNTVVAKVNGVVWDLDRPLEDDCILALLKFDDEEAKTYNKFKCRILNEKVKTATTTVYRCGPLIDLCRGPHVRHTGKIKALKIHKNSSTYWEGKADMETLQRIYGISFPDGKMLKEWEKFQEEAKNRDHRKLGKEQDLFFFHELSPGSCFFMPKGAYIYNALIDFIKSEYRKRGFTEVVSPNIYNSKLWQTSGHWQHYSENMFSFEVEKEIFALKPMNCPGHCLMFDHRPRSWRELPLRFADFGVLHRNELSGALTGLTRVRRFQQDDAHIFCTMEQIEAEIKGCLDFLRAVYEVFGFTFKLELSTRPEKYLGDIEVWNQAEKQLETSLIEFGERWTLNPGDGAFYGPKIDIKIKDAIGRDHQCATIQLDFQLPLRFNLTYKRPVIIHRAILGSVEAPFSLYLLSVRQQFHDSGLMTDVDLDQGSTLNKKIRNAQLAQYNFILVLGEKEKSSETVNVRTRDNKVHGERTISETIARLLQHKQARSKHAEEEF</sequence>
<feature type="domain" description="Aminoacyl-transfer RNA synthetases class-II family profile" evidence="14">
    <location>
        <begin position="252"/>
        <end position="492"/>
    </location>
</feature>
<dbReference type="AlphaFoldDB" id="A0A4W3KAB5"/>
<dbReference type="Pfam" id="PF00587">
    <property type="entry name" value="tRNA-synt_2b"/>
    <property type="match status" value="1"/>
</dbReference>
<evidence type="ECO:0000256" key="11">
    <source>
        <dbReference type="ARBA" id="ARBA00049515"/>
    </source>
</evidence>
<dbReference type="Pfam" id="PF03129">
    <property type="entry name" value="HGTP_anticodon"/>
    <property type="match status" value="1"/>
</dbReference>
<dbReference type="SUPFAM" id="SSF81271">
    <property type="entry name" value="TGS-like"/>
    <property type="match status" value="1"/>
</dbReference>
<evidence type="ECO:0000256" key="7">
    <source>
        <dbReference type="ARBA" id="ARBA00022840"/>
    </source>
</evidence>
<keyword evidence="17" id="KW-1185">Reference proteome</keyword>
<dbReference type="FunFam" id="3.30.930.10:FF:000009">
    <property type="entry name" value="Threonine--tRNA ligase 2, cytoplasmic"/>
    <property type="match status" value="1"/>
</dbReference>
<keyword evidence="9" id="KW-0030">Aminoacyl-tRNA synthetase</keyword>
<keyword evidence="8" id="KW-0648">Protein biosynthesis</keyword>
<evidence type="ECO:0000256" key="3">
    <source>
        <dbReference type="ARBA" id="ARBA00013163"/>
    </source>
</evidence>
<dbReference type="PROSITE" id="PS50862">
    <property type="entry name" value="AA_TRNA_LIGASE_II"/>
    <property type="match status" value="1"/>
</dbReference>
<dbReference type="Gene3D" id="3.10.20.30">
    <property type="match status" value="1"/>
</dbReference>
<dbReference type="InterPro" id="IPR012676">
    <property type="entry name" value="TGS-like"/>
</dbReference>
<comment type="similarity">
    <text evidence="2">Belongs to the class-II aminoacyl-tRNA synthetase family.</text>
</comment>
<dbReference type="Ensembl" id="ENSCMIT00000049516.1">
    <property type="protein sequence ID" value="ENSCMIP00000048838.1"/>
    <property type="gene ID" value="ENSCMIG00000019918.1"/>
</dbReference>
<dbReference type="InterPro" id="IPR004154">
    <property type="entry name" value="Anticodon-bd"/>
</dbReference>
<comment type="catalytic activity">
    <reaction evidence="11">
        <text>tRNA(Thr) + L-threonine + ATP = L-threonyl-tRNA(Thr) + AMP + diphosphate + H(+)</text>
        <dbReference type="Rhea" id="RHEA:24624"/>
        <dbReference type="Rhea" id="RHEA-COMP:9670"/>
        <dbReference type="Rhea" id="RHEA-COMP:9704"/>
        <dbReference type="ChEBI" id="CHEBI:15378"/>
        <dbReference type="ChEBI" id="CHEBI:30616"/>
        <dbReference type="ChEBI" id="CHEBI:33019"/>
        <dbReference type="ChEBI" id="CHEBI:57926"/>
        <dbReference type="ChEBI" id="CHEBI:78442"/>
        <dbReference type="ChEBI" id="CHEBI:78534"/>
        <dbReference type="ChEBI" id="CHEBI:456215"/>
        <dbReference type="EC" id="6.1.1.3"/>
    </reaction>
</comment>
<dbReference type="GO" id="GO:0004829">
    <property type="term" value="F:threonine-tRNA ligase activity"/>
    <property type="evidence" value="ECO:0007669"/>
    <property type="project" value="UniProtKB-EC"/>
</dbReference>
<evidence type="ECO:0000256" key="10">
    <source>
        <dbReference type="ARBA" id="ARBA00031900"/>
    </source>
</evidence>
<dbReference type="InterPro" id="IPR002320">
    <property type="entry name" value="Thr-tRNA-ligase_IIa"/>
</dbReference>
<keyword evidence="6" id="KW-0547">Nucleotide-binding</keyword>
<dbReference type="SUPFAM" id="SSF52954">
    <property type="entry name" value="Class II aaRS ABD-related"/>
    <property type="match status" value="1"/>
</dbReference>
<dbReference type="NCBIfam" id="TIGR00418">
    <property type="entry name" value="thrS"/>
    <property type="match status" value="1"/>
</dbReference>
<dbReference type="InterPro" id="IPR004095">
    <property type="entry name" value="TGS"/>
</dbReference>
<dbReference type="GO" id="GO:0005524">
    <property type="term" value="F:ATP binding"/>
    <property type="evidence" value="ECO:0007669"/>
    <property type="project" value="UniProtKB-KW"/>
</dbReference>
<gene>
    <name evidence="16" type="primary">tars1</name>
</gene>
<dbReference type="InterPro" id="IPR045864">
    <property type="entry name" value="aa-tRNA-synth_II/BPL/LPL"/>
</dbReference>
<dbReference type="SUPFAM" id="SSF55681">
    <property type="entry name" value="Class II aaRS and biotin synthetases"/>
    <property type="match status" value="1"/>
</dbReference>
<reference evidence="17" key="2">
    <citation type="journal article" date="2007" name="PLoS Biol.">
        <title>Survey sequencing and comparative analysis of the elephant shark (Callorhinchus milii) genome.</title>
        <authorList>
            <person name="Venkatesh B."/>
            <person name="Kirkness E.F."/>
            <person name="Loh Y.H."/>
            <person name="Halpern A.L."/>
            <person name="Lee A.P."/>
            <person name="Johnson J."/>
            <person name="Dandona N."/>
            <person name="Viswanathan L.D."/>
            <person name="Tay A."/>
            <person name="Venter J.C."/>
            <person name="Strausberg R.L."/>
            <person name="Brenner S."/>
        </authorList>
    </citation>
    <scope>NUCLEOTIDE SEQUENCE [LARGE SCALE GENOMIC DNA]</scope>
</reference>
<reference evidence="16" key="5">
    <citation type="submission" date="2025-09" db="UniProtKB">
        <authorList>
            <consortium name="Ensembl"/>
        </authorList>
    </citation>
    <scope>IDENTIFICATION</scope>
</reference>
<dbReference type="InterPro" id="IPR006195">
    <property type="entry name" value="aa-tRNA-synth_II"/>
</dbReference>
<dbReference type="CDD" id="cd00860">
    <property type="entry name" value="ThrRS_anticodon"/>
    <property type="match status" value="1"/>
</dbReference>
<dbReference type="PANTHER" id="PTHR11451">
    <property type="entry name" value="THREONINE-TRNA LIGASE"/>
    <property type="match status" value="1"/>
</dbReference>
<dbReference type="GO" id="GO:0005739">
    <property type="term" value="C:mitochondrion"/>
    <property type="evidence" value="ECO:0007669"/>
    <property type="project" value="TreeGrafter"/>
</dbReference>
<dbReference type="Pfam" id="PF07973">
    <property type="entry name" value="tRNA_SAD"/>
    <property type="match status" value="1"/>
</dbReference>
<protein>
    <recommendedName>
        <fullName evidence="3">threonine--tRNA ligase</fullName>
        <ecNumber evidence="3">6.1.1.3</ecNumber>
    </recommendedName>
    <alternativeName>
        <fullName evidence="10">Threonyl-tRNA synthetase</fullName>
    </alternativeName>
</protein>
<evidence type="ECO:0000256" key="8">
    <source>
        <dbReference type="ARBA" id="ARBA00022917"/>
    </source>
</evidence>
<evidence type="ECO:0000259" key="15">
    <source>
        <dbReference type="PROSITE" id="PS51880"/>
    </source>
</evidence>
<evidence type="ECO:0000256" key="12">
    <source>
        <dbReference type="ARBA" id="ARBA00058080"/>
    </source>
</evidence>
<dbReference type="CDD" id="cd01667">
    <property type="entry name" value="TGS_ThrRS"/>
    <property type="match status" value="1"/>
</dbReference>
<evidence type="ECO:0000256" key="4">
    <source>
        <dbReference type="ARBA" id="ARBA00022490"/>
    </source>
</evidence>
<dbReference type="PANTHER" id="PTHR11451:SF46">
    <property type="entry name" value="THREONINE--TRNA LIGASE"/>
    <property type="match status" value="1"/>
</dbReference>
<evidence type="ECO:0000256" key="6">
    <source>
        <dbReference type="ARBA" id="ARBA00022741"/>
    </source>
</evidence>
<evidence type="ECO:0000313" key="16">
    <source>
        <dbReference type="Ensembl" id="ENSCMIP00000048838.1"/>
    </source>
</evidence>
<organism evidence="16 17">
    <name type="scientific">Callorhinchus milii</name>
    <name type="common">Ghost shark</name>
    <dbReference type="NCBI Taxonomy" id="7868"/>
    <lineage>
        <taxon>Eukaryota</taxon>
        <taxon>Metazoa</taxon>
        <taxon>Chordata</taxon>
        <taxon>Craniata</taxon>
        <taxon>Vertebrata</taxon>
        <taxon>Chondrichthyes</taxon>
        <taxon>Holocephali</taxon>
        <taxon>Chimaeriformes</taxon>
        <taxon>Callorhinchidae</taxon>
        <taxon>Callorhinchus</taxon>
    </lineage>
</organism>
<dbReference type="SUPFAM" id="SSF55186">
    <property type="entry name" value="ThrRS/AlaRS common domain"/>
    <property type="match status" value="1"/>
</dbReference>
<dbReference type="CDD" id="cd00771">
    <property type="entry name" value="ThrRS_core"/>
    <property type="match status" value="1"/>
</dbReference>
<reference evidence="16" key="4">
    <citation type="submission" date="2025-08" db="UniProtKB">
        <authorList>
            <consortium name="Ensembl"/>
        </authorList>
    </citation>
    <scope>IDENTIFICATION</scope>
</reference>
<dbReference type="Proteomes" id="UP000314986">
    <property type="component" value="Unassembled WGS sequence"/>
</dbReference>
<evidence type="ECO:0000256" key="2">
    <source>
        <dbReference type="ARBA" id="ARBA00008226"/>
    </source>
</evidence>